<protein>
    <submittedName>
        <fullName evidence="1">Uncharacterized protein</fullName>
    </submittedName>
</protein>
<evidence type="ECO:0000313" key="1">
    <source>
        <dbReference type="EMBL" id="KKM71472.1"/>
    </source>
</evidence>
<accession>A0A0F9MQK1</accession>
<reference evidence="1" key="1">
    <citation type="journal article" date="2015" name="Nature">
        <title>Complex archaea that bridge the gap between prokaryotes and eukaryotes.</title>
        <authorList>
            <person name="Spang A."/>
            <person name="Saw J.H."/>
            <person name="Jorgensen S.L."/>
            <person name="Zaremba-Niedzwiedzka K."/>
            <person name="Martijn J."/>
            <person name="Lind A.E."/>
            <person name="van Eijk R."/>
            <person name="Schleper C."/>
            <person name="Guy L."/>
            <person name="Ettema T.J."/>
        </authorList>
    </citation>
    <scope>NUCLEOTIDE SEQUENCE</scope>
</reference>
<sequence length="78" mass="8672">MILKGEEIVTLRGGRGLAFSQQDVNAALLGAYAQHTADVKWLGGECKHKSKFPDSVKVFKQRWDCFQCRAEFVAAGKE</sequence>
<dbReference type="EMBL" id="LAZR01009627">
    <property type="protein sequence ID" value="KKM71472.1"/>
    <property type="molecule type" value="Genomic_DNA"/>
</dbReference>
<dbReference type="AlphaFoldDB" id="A0A0F9MQK1"/>
<name>A0A0F9MQK1_9ZZZZ</name>
<organism evidence="1">
    <name type="scientific">marine sediment metagenome</name>
    <dbReference type="NCBI Taxonomy" id="412755"/>
    <lineage>
        <taxon>unclassified sequences</taxon>
        <taxon>metagenomes</taxon>
        <taxon>ecological metagenomes</taxon>
    </lineage>
</organism>
<gene>
    <name evidence="1" type="ORF">LCGC14_1430200</name>
</gene>
<comment type="caution">
    <text evidence="1">The sequence shown here is derived from an EMBL/GenBank/DDBJ whole genome shotgun (WGS) entry which is preliminary data.</text>
</comment>
<proteinExistence type="predicted"/>